<name>A0AAJ1MPU2_9SPIO</name>
<keyword evidence="6" id="KW-0418">Kinase</keyword>
<evidence type="ECO:0000256" key="5">
    <source>
        <dbReference type="ARBA" id="ARBA00022741"/>
    </source>
</evidence>
<dbReference type="AlphaFoldDB" id="A0AAJ1MPU2"/>
<reference evidence="10 11" key="1">
    <citation type="submission" date="2022-12" db="EMBL/GenBank/DDBJ databases">
        <title>Metagenome assembled genome from gulf of manar.</title>
        <authorList>
            <person name="Kohli P."/>
            <person name="Pk S."/>
            <person name="Venkata Ramana C."/>
            <person name="Sasikala C."/>
        </authorList>
    </citation>
    <scope>NUCLEOTIDE SEQUENCE [LARGE SCALE GENOMIC DNA]</scope>
    <source>
        <strain evidence="10">JB008</strain>
    </source>
</reference>
<dbReference type="Gene3D" id="3.30.565.10">
    <property type="entry name" value="Histidine kinase-like ATPase, C-terminal domain"/>
    <property type="match status" value="1"/>
</dbReference>
<evidence type="ECO:0000259" key="9">
    <source>
        <dbReference type="PROSITE" id="PS50109"/>
    </source>
</evidence>
<sequence>MRKFLSRALRMIGKLDADQIRALVDELANENEILESSMHSMTAGVVVIDRNGVVSFANKAVKRIIPIAKSDPTDMHYTEAVLEEEIVKLIKISEENEETIHDREIAMDAPGGARIITCSILPLLIHEEISGSLLYIRDVTERKHSEARLRRAESLASLTTMTAGMAHEIKNPLGSIGIHIQLMQKALKREEGCAQEFIEKNLGIISEEVERLNSIVVDFLFAVRPMDVNMRDTCLSGLINESLELVKPELDEEGIELEISIDENIPMLQLDEKLIKQAVLNIIKNAMNAMPDGGHLSLSITREGDSAVLVIKDDGEGIEKENLDKIFEPYFTTKDFGSGLGLTLVYKIIKEHDGEIQLKSKVGVGTSFIIRLPVPQKEKHLISYNGENDEV</sequence>
<dbReference type="InterPro" id="IPR036097">
    <property type="entry name" value="HisK_dim/P_sf"/>
</dbReference>
<keyword evidence="7 10" id="KW-0067">ATP-binding</keyword>
<dbReference type="EC" id="2.7.13.3" evidence="2"/>
<evidence type="ECO:0000256" key="6">
    <source>
        <dbReference type="ARBA" id="ARBA00022777"/>
    </source>
</evidence>
<dbReference type="InterPro" id="IPR035965">
    <property type="entry name" value="PAS-like_dom_sf"/>
</dbReference>
<gene>
    <name evidence="10" type="ORF">PQJ61_16655</name>
</gene>
<evidence type="ECO:0000256" key="3">
    <source>
        <dbReference type="ARBA" id="ARBA00022553"/>
    </source>
</evidence>
<evidence type="ECO:0000256" key="2">
    <source>
        <dbReference type="ARBA" id="ARBA00012438"/>
    </source>
</evidence>
<dbReference type="EMBL" id="JAQQAL010000045">
    <property type="protein sequence ID" value="MDC7228394.1"/>
    <property type="molecule type" value="Genomic_DNA"/>
</dbReference>
<organism evidence="10 11">
    <name type="scientific">Candidatus Thalassospirochaeta sargassi</name>
    <dbReference type="NCBI Taxonomy" id="3119039"/>
    <lineage>
        <taxon>Bacteria</taxon>
        <taxon>Pseudomonadati</taxon>
        <taxon>Spirochaetota</taxon>
        <taxon>Spirochaetia</taxon>
        <taxon>Spirochaetales</taxon>
        <taxon>Spirochaetaceae</taxon>
        <taxon>Candidatus Thalassospirochaeta</taxon>
    </lineage>
</organism>
<evidence type="ECO:0000256" key="7">
    <source>
        <dbReference type="ARBA" id="ARBA00022840"/>
    </source>
</evidence>
<dbReference type="PANTHER" id="PTHR43065:SF10">
    <property type="entry name" value="PEROXIDE STRESS-ACTIVATED HISTIDINE KINASE MAK3"/>
    <property type="match status" value="1"/>
</dbReference>
<dbReference type="PANTHER" id="PTHR43065">
    <property type="entry name" value="SENSOR HISTIDINE KINASE"/>
    <property type="match status" value="1"/>
</dbReference>
<comment type="catalytic activity">
    <reaction evidence="1">
        <text>ATP + protein L-histidine = ADP + protein N-phospho-L-histidine.</text>
        <dbReference type="EC" id="2.7.13.3"/>
    </reaction>
</comment>
<dbReference type="InterPro" id="IPR005467">
    <property type="entry name" value="His_kinase_dom"/>
</dbReference>
<keyword evidence="5" id="KW-0547">Nucleotide-binding</keyword>
<dbReference type="CDD" id="cd00082">
    <property type="entry name" value="HisKA"/>
    <property type="match status" value="1"/>
</dbReference>
<dbReference type="InterPro" id="IPR013656">
    <property type="entry name" value="PAS_4"/>
</dbReference>
<dbReference type="SUPFAM" id="SSF55785">
    <property type="entry name" value="PYP-like sensor domain (PAS domain)"/>
    <property type="match status" value="1"/>
</dbReference>
<dbReference type="Pfam" id="PF08448">
    <property type="entry name" value="PAS_4"/>
    <property type="match status" value="1"/>
</dbReference>
<protein>
    <recommendedName>
        <fullName evidence="2">histidine kinase</fullName>
        <ecNumber evidence="2">2.7.13.3</ecNumber>
    </recommendedName>
</protein>
<dbReference type="SUPFAM" id="SSF55874">
    <property type="entry name" value="ATPase domain of HSP90 chaperone/DNA topoisomerase II/histidine kinase"/>
    <property type="match status" value="1"/>
</dbReference>
<dbReference type="GO" id="GO:0005524">
    <property type="term" value="F:ATP binding"/>
    <property type="evidence" value="ECO:0007669"/>
    <property type="project" value="UniProtKB-KW"/>
</dbReference>
<accession>A0AAJ1MPU2</accession>
<dbReference type="Gene3D" id="1.10.287.130">
    <property type="match status" value="1"/>
</dbReference>
<keyword evidence="4" id="KW-0808">Transferase</keyword>
<evidence type="ECO:0000256" key="1">
    <source>
        <dbReference type="ARBA" id="ARBA00000085"/>
    </source>
</evidence>
<dbReference type="InterPro" id="IPR003661">
    <property type="entry name" value="HisK_dim/P_dom"/>
</dbReference>
<dbReference type="PROSITE" id="PS50109">
    <property type="entry name" value="HIS_KIN"/>
    <property type="match status" value="1"/>
</dbReference>
<dbReference type="Pfam" id="PF00512">
    <property type="entry name" value="HisKA"/>
    <property type="match status" value="1"/>
</dbReference>
<keyword evidence="8" id="KW-0902">Two-component regulatory system</keyword>
<comment type="caution">
    <text evidence="10">The sequence shown here is derived from an EMBL/GenBank/DDBJ whole genome shotgun (WGS) entry which is preliminary data.</text>
</comment>
<evidence type="ECO:0000256" key="8">
    <source>
        <dbReference type="ARBA" id="ARBA00023012"/>
    </source>
</evidence>
<dbReference type="SMART" id="SM00388">
    <property type="entry name" value="HisKA"/>
    <property type="match status" value="1"/>
</dbReference>
<keyword evidence="3" id="KW-0597">Phosphoprotein</keyword>
<dbReference type="Pfam" id="PF02518">
    <property type="entry name" value="HATPase_c"/>
    <property type="match status" value="1"/>
</dbReference>
<dbReference type="Proteomes" id="UP001221217">
    <property type="component" value="Unassembled WGS sequence"/>
</dbReference>
<evidence type="ECO:0000313" key="10">
    <source>
        <dbReference type="EMBL" id="MDC7228394.1"/>
    </source>
</evidence>
<dbReference type="InterPro" id="IPR000014">
    <property type="entry name" value="PAS"/>
</dbReference>
<dbReference type="SUPFAM" id="SSF47384">
    <property type="entry name" value="Homodimeric domain of signal transducing histidine kinase"/>
    <property type="match status" value="1"/>
</dbReference>
<dbReference type="NCBIfam" id="TIGR00229">
    <property type="entry name" value="sensory_box"/>
    <property type="match status" value="1"/>
</dbReference>
<dbReference type="GO" id="GO:0000155">
    <property type="term" value="F:phosphorelay sensor kinase activity"/>
    <property type="evidence" value="ECO:0007669"/>
    <property type="project" value="InterPro"/>
</dbReference>
<feature type="domain" description="Histidine kinase" evidence="9">
    <location>
        <begin position="164"/>
        <end position="376"/>
    </location>
</feature>
<dbReference type="SMART" id="SM00387">
    <property type="entry name" value="HATPase_c"/>
    <property type="match status" value="1"/>
</dbReference>
<evidence type="ECO:0000313" key="11">
    <source>
        <dbReference type="Proteomes" id="UP001221217"/>
    </source>
</evidence>
<dbReference type="InterPro" id="IPR036890">
    <property type="entry name" value="HATPase_C_sf"/>
</dbReference>
<dbReference type="PRINTS" id="PR00344">
    <property type="entry name" value="BCTRLSENSOR"/>
</dbReference>
<proteinExistence type="predicted"/>
<dbReference type="Gene3D" id="3.30.450.20">
    <property type="entry name" value="PAS domain"/>
    <property type="match status" value="1"/>
</dbReference>
<dbReference type="CDD" id="cd00130">
    <property type="entry name" value="PAS"/>
    <property type="match status" value="1"/>
</dbReference>
<evidence type="ECO:0000256" key="4">
    <source>
        <dbReference type="ARBA" id="ARBA00022679"/>
    </source>
</evidence>
<dbReference type="CDD" id="cd00075">
    <property type="entry name" value="HATPase"/>
    <property type="match status" value="1"/>
</dbReference>
<dbReference type="InterPro" id="IPR004358">
    <property type="entry name" value="Sig_transdc_His_kin-like_C"/>
</dbReference>
<dbReference type="InterPro" id="IPR003594">
    <property type="entry name" value="HATPase_dom"/>
</dbReference>